<dbReference type="Pfam" id="PF00069">
    <property type="entry name" value="Pkinase"/>
    <property type="match status" value="1"/>
</dbReference>
<dbReference type="GO" id="GO:0004674">
    <property type="term" value="F:protein serine/threonine kinase activity"/>
    <property type="evidence" value="ECO:0007669"/>
    <property type="project" value="UniProtKB-EC"/>
</dbReference>
<protein>
    <submittedName>
        <fullName evidence="7">Serine/threonine-protein kinase</fullName>
        <ecNumber evidence="7">2.7.11.1</ecNumber>
    </submittedName>
</protein>
<keyword evidence="2 5" id="KW-0547">Nucleotide-binding</keyword>
<dbReference type="EC" id="2.7.11.1" evidence="7"/>
<dbReference type="SUPFAM" id="SSF48452">
    <property type="entry name" value="TPR-like"/>
    <property type="match status" value="1"/>
</dbReference>
<keyword evidence="8" id="KW-1185">Reference proteome</keyword>
<dbReference type="InterPro" id="IPR011990">
    <property type="entry name" value="TPR-like_helical_dom_sf"/>
</dbReference>
<accession>A0ABV3GTN1</accession>
<evidence type="ECO:0000256" key="3">
    <source>
        <dbReference type="ARBA" id="ARBA00022777"/>
    </source>
</evidence>
<sequence length="501" mass="54733">MAAILDRYILDPTHIGGGGMGEVWGATDEKLGRRVAIKFVKFPNGVRDQELEARFDHEAKIMARLRHPGTPAVHDIGVYDDPVHGRRQFMVMEFIDGVGLDDIVAEHGSLSIGWVASVGAQVAAVLEAAHGKEILHRDLKPSNLMLCRDGSVQVVDFGLAVMHDPELTKLTRTGQILGTESYMSPEQVEQNELTVRSDLYSLGCVLHELLTGRTLFTGPTSFSIMKQQVGSPAAPVGRLRPDVPRELDEVVMSMLAKRPNDRPTSAREVHDRLMPYLSGTGPLLDVTSPEPSPVRMYAHAVSRTITSGAPAVVQVGPLEQSDFSRSDIGRARRRADSLVRDSQYDAAADVLAEVLAPASRVLAPGDSEVLDLRGHLANVLFEGGDYLAAAQAFQQLAKQLGDDDERAFQSRMQEAICHLQLGDTQLCLQIMGDLLADELRVYPEDDPRTLELRRQIGELEQSAGDAEAARITLTSLLDDLTRIYGPEHPASVRVLELLAAL</sequence>
<keyword evidence="3 7" id="KW-0418">Kinase</keyword>
<evidence type="ECO:0000313" key="8">
    <source>
        <dbReference type="Proteomes" id="UP001551675"/>
    </source>
</evidence>
<gene>
    <name evidence="7" type="ORF">AB0I59_40900</name>
</gene>
<feature type="binding site" evidence="5">
    <location>
        <position position="38"/>
    </location>
    <ligand>
        <name>ATP</name>
        <dbReference type="ChEBI" id="CHEBI:30616"/>
    </ligand>
</feature>
<dbReference type="SMART" id="SM00220">
    <property type="entry name" value="S_TKc"/>
    <property type="match status" value="1"/>
</dbReference>
<dbReference type="Gene3D" id="1.25.40.10">
    <property type="entry name" value="Tetratricopeptide repeat domain"/>
    <property type="match status" value="1"/>
</dbReference>
<dbReference type="InterPro" id="IPR000719">
    <property type="entry name" value="Prot_kinase_dom"/>
</dbReference>
<dbReference type="InterPro" id="IPR008271">
    <property type="entry name" value="Ser/Thr_kinase_AS"/>
</dbReference>
<dbReference type="InterPro" id="IPR017441">
    <property type="entry name" value="Protein_kinase_ATP_BS"/>
</dbReference>
<evidence type="ECO:0000259" key="6">
    <source>
        <dbReference type="PROSITE" id="PS50011"/>
    </source>
</evidence>
<name>A0ABV3GTN1_MICGL</name>
<dbReference type="CDD" id="cd14014">
    <property type="entry name" value="STKc_PknB_like"/>
    <property type="match status" value="1"/>
</dbReference>
<dbReference type="Proteomes" id="UP001551675">
    <property type="component" value="Unassembled WGS sequence"/>
</dbReference>
<evidence type="ECO:0000256" key="5">
    <source>
        <dbReference type="PROSITE-ProRule" id="PRU10141"/>
    </source>
</evidence>
<dbReference type="PANTHER" id="PTHR43289:SF34">
    <property type="entry name" value="SERINE_THREONINE-PROTEIN KINASE YBDM-RELATED"/>
    <property type="match status" value="1"/>
</dbReference>
<proteinExistence type="predicted"/>
<dbReference type="PROSITE" id="PS00108">
    <property type="entry name" value="PROTEIN_KINASE_ST"/>
    <property type="match status" value="1"/>
</dbReference>
<keyword evidence="4 5" id="KW-0067">ATP-binding</keyword>
<reference evidence="7 8" key="1">
    <citation type="submission" date="2024-06" db="EMBL/GenBank/DDBJ databases">
        <title>The Natural Products Discovery Center: Release of the First 8490 Sequenced Strains for Exploring Actinobacteria Biosynthetic Diversity.</title>
        <authorList>
            <person name="Kalkreuter E."/>
            <person name="Kautsar S.A."/>
            <person name="Yang D."/>
            <person name="Bader C.D."/>
            <person name="Teijaro C.N."/>
            <person name="Fluegel L."/>
            <person name="Davis C.M."/>
            <person name="Simpson J.R."/>
            <person name="Lauterbach L."/>
            <person name="Steele A.D."/>
            <person name="Gui C."/>
            <person name="Meng S."/>
            <person name="Li G."/>
            <person name="Viehrig K."/>
            <person name="Ye F."/>
            <person name="Su P."/>
            <person name="Kiefer A.F."/>
            <person name="Nichols A."/>
            <person name="Cepeda A.J."/>
            <person name="Yan W."/>
            <person name="Fan B."/>
            <person name="Jiang Y."/>
            <person name="Adhikari A."/>
            <person name="Zheng C.-J."/>
            <person name="Schuster L."/>
            <person name="Cowan T.M."/>
            <person name="Smanski M.J."/>
            <person name="Chevrette M.G."/>
            <person name="De Carvalho L.P.S."/>
            <person name="Shen B."/>
        </authorList>
    </citation>
    <scope>NUCLEOTIDE SEQUENCE [LARGE SCALE GENOMIC DNA]</scope>
    <source>
        <strain evidence="7 8">NPDC050100</strain>
    </source>
</reference>
<dbReference type="SUPFAM" id="SSF56112">
    <property type="entry name" value="Protein kinase-like (PK-like)"/>
    <property type="match status" value="1"/>
</dbReference>
<keyword evidence="1 7" id="KW-0808">Transferase</keyword>
<comment type="caution">
    <text evidence="7">The sequence shown here is derived from an EMBL/GenBank/DDBJ whole genome shotgun (WGS) entry which is preliminary data.</text>
</comment>
<feature type="domain" description="Protein kinase" evidence="6">
    <location>
        <begin position="9"/>
        <end position="277"/>
    </location>
</feature>
<organism evidence="7 8">
    <name type="scientific">Microtetraspora glauca</name>
    <dbReference type="NCBI Taxonomy" id="1996"/>
    <lineage>
        <taxon>Bacteria</taxon>
        <taxon>Bacillati</taxon>
        <taxon>Actinomycetota</taxon>
        <taxon>Actinomycetes</taxon>
        <taxon>Streptosporangiales</taxon>
        <taxon>Streptosporangiaceae</taxon>
        <taxon>Microtetraspora</taxon>
    </lineage>
</organism>
<evidence type="ECO:0000313" key="7">
    <source>
        <dbReference type="EMBL" id="MEV0974987.1"/>
    </source>
</evidence>
<dbReference type="PROSITE" id="PS50011">
    <property type="entry name" value="PROTEIN_KINASE_DOM"/>
    <property type="match status" value="1"/>
</dbReference>
<dbReference type="RefSeq" id="WP_358142223.1">
    <property type="nucleotide sequence ID" value="NZ_JBFALK010000039.1"/>
</dbReference>
<evidence type="ECO:0000256" key="1">
    <source>
        <dbReference type="ARBA" id="ARBA00022679"/>
    </source>
</evidence>
<dbReference type="PANTHER" id="PTHR43289">
    <property type="entry name" value="MITOGEN-ACTIVATED PROTEIN KINASE KINASE KINASE 20-RELATED"/>
    <property type="match status" value="1"/>
</dbReference>
<dbReference type="EMBL" id="JBFALK010000039">
    <property type="protein sequence ID" value="MEV0974987.1"/>
    <property type="molecule type" value="Genomic_DNA"/>
</dbReference>
<dbReference type="InterPro" id="IPR011009">
    <property type="entry name" value="Kinase-like_dom_sf"/>
</dbReference>
<dbReference type="PROSITE" id="PS00107">
    <property type="entry name" value="PROTEIN_KINASE_ATP"/>
    <property type="match status" value="1"/>
</dbReference>
<evidence type="ECO:0000256" key="2">
    <source>
        <dbReference type="ARBA" id="ARBA00022741"/>
    </source>
</evidence>
<dbReference type="Gene3D" id="1.10.510.10">
    <property type="entry name" value="Transferase(Phosphotransferase) domain 1"/>
    <property type="match status" value="1"/>
</dbReference>
<evidence type="ECO:0000256" key="4">
    <source>
        <dbReference type="ARBA" id="ARBA00022840"/>
    </source>
</evidence>
<dbReference type="Gene3D" id="3.30.200.20">
    <property type="entry name" value="Phosphorylase Kinase, domain 1"/>
    <property type="match status" value="1"/>
</dbReference>